<dbReference type="GO" id="GO:0005783">
    <property type="term" value="C:endoplasmic reticulum"/>
    <property type="evidence" value="ECO:0007669"/>
    <property type="project" value="TreeGrafter"/>
</dbReference>
<keyword evidence="4 8" id="KW-1133">Transmembrane helix</keyword>
<dbReference type="CDD" id="cd12935">
    <property type="entry name" value="LEM_like"/>
    <property type="match status" value="1"/>
</dbReference>
<dbReference type="InterPro" id="IPR025856">
    <property type="entry name" value="HeH/LEM_domain"/>
</dbReference>
<dbReference type="Gene3D" id="1.10.10.1180">
    <property type="entry name" value="MAN1, winged-helix domain"/>
    <property type="match status" value="1"/>
</dbReference>
<feature type="compositionally biased region" description="Basic residues" evidence="7">
    <location>
        <begin position="225"/>
        <end position="237"/>
    </location>
</feature>
<dbReference type="InterPro" id="IPR041885">
    <property type="entry name" value="MAN1_winged_helix_dom"/>
</dbReference>
<dbReference type="GO" id="GO:0034399">
    <property type="term" value="C:nuclear periphery"/>
    <property type="evidence" value="ECO:0007669"/>
    <property type="project" value="TreeGrafter"/>
</dbReference>
<name>A0A0B1PEL2_UNCNE</name>
<dbReference type="Pfam" id="PF09402">
    <property type="entry name" value="MSC"/>
    <property type="match status" value="1"/>
</dbReference>
<dbReference type="Pfam" id="PF12949">
    <property type="entry name" value="HeH"/>
    <property type="match status" value="1"/>
</dbReference>
<keyword evidence="12" id="KW-1185">Reference proteome</keyword>
<keyword evidence="2" id="KW-0597">Phosphoprotein</keyword>
<evidence type="ECO:0000256" key="7">
    <source>
        <dbReference type="SAM" id="MobiDB-lite"/>
    </source>
</evidence>
<organism evidence="11 12">
    <name type="scientific">Uncinula necator</name>
    <name type="common">Grape powdery mildew</name>
    <dbReference type="NCBI Taxonomy" id="52586"/>
    <lineage>
        <taxon>Eukaryota</taxon>
        <taxon>Fungi</taxon>
        <taxon>Dikarya</taxon>
        <taxon>Ascomycota</taxon>
        <taxon>Pezizomycotina</taxon>
        <taxon>Leotiomycetes</taxon>
        <taxon>Erysiphales</taxon>
        <taxon>Erysiphaceae</taxon>
        <taxon>Erysiphe</taxon>
    </lineage>
</organism>
<keyword evidence="6" id="KW-0539">Nucleus</keyword>
<dbReference type="STRING" id="52586.A0A0B1PEL2"/>
<feature type="compositionally biased region" description="Basic and acidic residues" evidence="7">
    <location>
        <begin position="149"/>
        <end position="189"/>
    </location>
</feature>
<dbReference type="GO" id="GO:0003682">
    <property type="term" value="F:chromatin binding"/>
    <property type="evidence" value="ECO:0007669"/>
    <property type="project" value="InterPro"/>
</dbReference>
<sequence length="654" mass="74590">MSDTDSYDYLQPNFEPTSLTVPRLRSILVNYNISYPSTAKKAQLIKIFIEQVLPQREKILKERERARRSSRGIVNANSRESFDTEEPIALSSRPSRRNTRNLSARLKVDELEDEEVGYRKEKTRSPVKKTPRASSKHARVSDTETGLDQDTRRKSLRSKKSETPSHHQVDYVEVNHETPDKLPREKVEEQQDSAFTYDNPFQSGSSPLFGKSNEARRKSQGINKERKKTFNSVRRRRTETPQITDEICPPSSTIFEIPITSNILSAPTAFEKLHENVIETGEEFTPEEQSELIQERSIVNESLGSLRKKSKPINGFSFVGPFWVLILTTLIGYSIWYRQEKIAIGYCGLGKSAMPLISTSKEIPTWARILIEPECEPCPRHAQCYERMEAKCERDYLLKPHPLSLAGLVPLAPTCEPDGVKVRNYKAVADRAVEALRLQKAKFECGAIDDTGATILSPEINADDLKKEISKTRRKDISELEFEKMWTGGIEEMKTRNEVQTRIDGNHLKLSSNSLAGLPISCALKRSICNTLGQYRFEIGGLIIIMLSLLKLRSLIISKRKVNAAIPSLVSTTLERLTKQALLHQENKNIDPWISIGQLRDDVLRNEHSIYKRETVWRMVRIVIETNANVRSSQKENRNGEVSRVWEWIGALES</sequence>
<evidence type="ECO:0000259" key="10">
    <source>
        <dbReference type="Pfam" id="PF12949"/>
    </source>
</evidence>
<feature type="domain" description="HeH/LEM" evidence="10">
    <location>
        <begin position="16"/>
        <end position="49"/>
    </location>
</feature>
<evidence type="ECO:0000256" key="3">
    <source>
        <dbReference type="ARBA" id="ARBA00022692"/>
    </source>
</evidence>
<comment type="subcellular location">
    <subcellularLocation>
        <location evidence="1">Nucleus inner membrane</location>
    </subcellularLocation>
</comment>
<evidence type="ECO:0000256" key="2">
    <source>
        <dbReference type="ARBA" id="ARBA00022553"/>
    </source>
</evidence>
<dbReference type="EMBL" id="JNVN01000282">
    <property type="protein sequence ID" value="KHJ35755.1"/>
    <property type="molecule type" value="Genomic_DNA"/>
</dbReference>
<dbReference type="AlphaFoldDB" id="A0A0B1PEL2"/>
<evidence type="ECO:0000256" key="4">
    <source>
        <dbReference type="ARBA" id="ARBA00022989"/>
    </source>
</evidence>
<reference evidence="11 12" key="1">
    <citation type="journal article" date="2014" name="BMC Genomics">
        <title>Adaptive genomic structural variation in the grape powdery mildew pathogen, Erysiphe necator.</title>
        <authorList>
            <person name="Jones L."/>
            <person name="Riaz S."/>
            <person name="Morales-Cruz A."/>
            <person name="Amrine K.C."/>
            <person name="McGuire B."/>
            <person name="Gubler W.D."/>
            <person name="Walker M.A."/>
            <person name="Cantu D."/>
        </authorList>
    </citation>
    <scope>NUCLEOTIDE SEQUENCE [LARGE SCALE GENOMIC DNA]</scope>
    <source>
        <strain evidence="12">c</strain>
    </source>
</reference>
<protein>
    <submittedName>
        <fullName evidence="11">Putative sister chromatid separation protein</fullName>
    </submittedName>
</protein>
<feature type="transmembrane region" description="Helical" evidence="8">
    <location>
        <begin position="316"/>
        <end position="337"/>
    </location>
</feature>
<keyword evidence="3 8" id="KW-0812">Transmembrane</keyword>
<keyword evidence="5 8" id="KW-0472">Membrane</keyword>
<gene>
    <name evidence="11" type="ORF">EV44_g6005</name>
</gene>
<dbReference type="InterPro" id="IPR018996">
    <property type="entry name" value="Man1/Src1-like_C"/>
</dbReference>
<feature type="compositionally biased region" description="Basic residues" evidence="7">
    <location>
        <begin position="125"/>
        <end position="138"/>
    </location>
</feature>
<evidence type="ECO:0000313" key="11">
    <source>
        <dbReference type="EMBL" id="KHJ35755.1"/>
    </source>
</evidence>
<evidence type="ECO:0000256" key="6">
    <source>
        <dbReference type="ARBA" id="ARBA00023242"/>
    </source>
</evidence>
<dbReference type="PANTHER" id="PTHR47808">
    <property type="entry name" value="INNER NUCLEAR MEMBRANE PROTEIN HEH2-RELATED"/>
    <property type="match status" value="1"/>
</dbReference>
<feature type="domain" description="Man1/Src1-like C-terminal" evidence="9">
    <location>
        <begin position="325"/>
        <end position="650"/>
    </location>
</feature>
<evidence type="ECO:0000256" key="5">
    <source>
        <dbReference type="ARBA" id="ARBA00023136"/>
    </source>
</evidence>
<evidence type="ECO:0000313" key="12">
    <source>
        <dbReference type="Proteomes" id="UP000030854"/>
    </source>
</evidence>
<dbReference type="PANTHER" id="PTHR47808:SF2">
    <property type="entry name" value="LEM DOMAIN-CONTAINING PROTEIN 2"/>
    <property type="match status" value="1"/>
</dbReference>
<dbReference type="Proteomes" id="UP000030854">
    <property type="component" value="Unassembled WGS sequence"/>
</dbReference>
<evidence type="ECO:0000259" key="9">
    <source>
        <dbReference type="Pfam" id="PF09402"/>
    </source>
</evidence>
<dbReference type="OMA" id="KWECGEL"/>
<dbReference type="GO" id="GO:0005637">
    <property type="term" value="C:nuclear inner membrane"/>
    <property type="evidence" value="ECO:0007669"/>
    <property type="project" value="UniProtKB-SubCell"/>
</dbReference>
<feature type="region of interest" description="Disordered" evidence="7">
    <location>
        <begin position="114"/>
        <end position="239"/>
    </location>
</feature>
<dbReference type="GO" id="GO:0071763">
    <property type="term" value="P:nuclear membrane organization"/>
    <property type="evidence" value="ECO:0007669"/>
    <property type="project" value="TreeGrafter"/>
</dbReference>
<feature type="region of interest" description="Disordered" evidence="7">
    <location>
        <begin position="77"/>
        <end position="102"/>
    </location>
</feature>
<dbReference type="InterPro" id="IPR044780">
    <property type="entry name" value="Heh2/Src1"/>
</dbReference>
<evidence type="ECO:0000256" key="8">
    <source>
        <dbReference type="SAM" id="Phobius"/>
    </source>
</evidence>
<dbReference type="HOGENOM" id="CLU_010838_2_0_1"/>
<comment type="caution">
    <text evidence="11">The sequence shown here is derived from an EMBL/GenBank/DDBJ whole genome shotgun (WGS) entry which is preliminary data.</text>
</comment>
<proteinExistence type="predicted"/>
<accession>A0A0B1PEL2</accession>
<evidence type="ECO:0000256" key="1">
    <source>
        <dbReference type="ARBA" id="ARBA00004540"/>
    </source>
</evidence>
<feature type="compositionally biased region" description="Polar residues" evidence="7">
    <location>
        <begin position="192"/>
        <end position="206"/>
    </location>
</feature>